<comment type="subcellular location">
    <subcellularLocation>
        <location evidence="1">Cytoplasm</location>
    </subcellularLocation>
</comment>
<dbReference type="PANTHER" id="PTHR11579">
    <property type="entry name" value="PROTEIN-L-ISOASPARTATE O-METHYLTRANSFERASE"/>
    <property type="match status" value="1"/>
</dbReference>
<evidence type="ECO:0000256" key="1">
    <source>
        <dbReference type="ARBA" id="ARBA00004496"/>
    </source>
</evidence>
<evidence type="ECO:0000256" key="11">
    <source>
        <dbReference type="ARBA" id="ARBA00031350"/>
    </source>
</evidence>
<accession>A0A840QH77</accession>
<dbReference type="AlphaFoldDB" id="A0A840QH77"/>
<dbReference type="Pfam" id="PF01135">
    <property type="entry name" value="PCMT"/>
    <property type="match status" value="1"/>
</dbReference>
<keyword evidence="8" id="KW-0949">S-adenosyl-L-methionine</keyword>
<evidence type="ECO:0000256" key="7">
    <source>
        <dbReference type="ARBA" id="ARBA00022679"/>
    </source>
</evidence>
<dbReference type="RefSeq" id="WP_184729752.1">
    <property type="nucleotide sequence ID" value="NZ_JACHIW010000002.1"/>
</dbReference>
<gene>
    <name evidence="12" type="ORF">BJ970_005727</name>
</gene>
<evidence type="ECO:0000313" key="12">
    <source>
        <dbReference type="EMBL" id="MBB5158128.1"/>
    </source>
</evidence>
<protein>
    <recommendedName>
        <fullName evidence="4">Protein-L-isoaspartate O-methyltransferase</fullName>
        <ecNumber evidence="3">2.1.1.77</ecNumber>
    </recommendedName>
    <alternativeName>
        <fullName evidence="11">L-isoaspartyl protein carboxyl methyltransferase</fullName>
    </alternativeName>
    <alternativeName>
        <fullName evidence="9">Protein L-isoaspartyl methyltransferase</fullName>
    </alternativeName>
    <alternativeName>
        <fullName evidence="10">Protein-beta-aspartate methyltransferase</fullName>
    </alternativeName>
</protein>
<name>A0A840QH77_9PSEU</name>
<sequence length="383" mass="42244">MSSRRYLPTDPWTSEVPREPFIPDRIWVYSEPNGGRDLIEINRVTDPERWSAEVAANVPIITQVNMGKPIEPGETLVPTSSCSMPSLVTDMLDALGPQPGDGILEIGAGTGWNAARLAVRVGGGGHVVTVEVDPELAETALKNLAEFGSTACVVTADGLQGCAEDAPYERIIATCAIRERIPVAWLDQLSPGGRIIAPWGTEFFTGCMLTADADDEGCVTGRFSGDLAFMRARSQLHAFYDYEPAVEVKRSAPWETTSHTGTETLDAVLDPSRARFAISTRVPDLGLTIAWDLFGDRHHSIELDDWATKSWAQLAAHMDSGEPYEVRQHGPRRLWDEIEAALTWWQDHDQPGMDRFGITACPSDGRQWLWLDDPDHSMRVLVH</sequence>
<dbReference type="CDD" id="cd02440">
    <property type="entry name" value="AdoMet_MTases"/>
    <property type="match status" value="1"/>
</dbReference>
<dbReference type="GO" id="GO:0032259">
    <property type="term" value="P:methylation"/>
    <property type="evidence" value="ECO:0007669"/>
    <property type="project" value="UniProtKB-KW"/>
</dbReference>
<dbReference type="GO" id="GO:0004719">
    <property type="term" value="F:protein-L-isoaspartate (D-aspartate) O-methyltransferase activity"/>
    <property type="evidence" value="ECO:0007669"/>
    <property type="project" value="UniProtKB-EC"/>
</dbReference>
<reference evidence="12 13" key="1">
    <citation type="submission" date="2020-08" db="EMBL/GenBank/DDBJ databases">
        <title>Sequencing the genomes of 1000 actinobacteria strains.</title>
        <authorList>
            <person name="Klenk H.-P."/>
        </authorList>
    </citation>
    <scope>NUCLEOTIDE SEQUENCE [LARGE SCALE GENOMIC DNA]</scope>
    <source>
        <strain evidence="12 13">DSM 45584</strain>
    </source>
</reference>
<organism evidence="12 13">
    <name type="scientific">Saccharopolyspora phatthalungensis</name>
    <dbReference type="NCBI Taxonomy" id="664693"/>
    <lineage>
        <taxon>Bacteria</taxon>
        <taxon>Bacillati</taxon>
        <taxon>Actinomycetota</taxon>
        <taxon>Actinomycetes</taxon>
        <taxon>Pseudonocardiales</taxon>
        <taxon>Pseudonocardiaceae</taxon>
        <taxon>Saccharopolyspora</taxon>
    </lineage>
</organism>
<dbReference type="InterPro" id="IPR029063">
    <property type="entry name" value="SAM-dependent_MTases_sf"/>
</dbReference>
<evidence type="ECO:0000256" key="5">
    <source>
        <dbReference type="ARBA" id="ARBA00022490"/>
    </source>
</evidence>
<keyword evidence="6 12" id="KW-0489">Methyltransferase</keyword>
<dbReference type="GO" id="GO:0005737">
    <property type="term" value="C:cytoplasm"/>
    <property type="evidence" value="ECO:0007669"/>
    <property type="project" value="UniProtKB-SubCell"/>
</dbReference>
<evidence type="ECO:0000256" key="3">
    <source>
        <dbReference type="ARBA" id="ARBA00011890"/>
    </source>
</evidence>
<evidence type="ECO:0000313" key="13">
    <source>
        <dbReference type="Proteomes" id="UP000584374"/>
    </source>
</evidence>
<evidence type="ECO:0000256" key="2">
    <source>
        <dbReference type="ARBA" id="ARBA00005369"/>
    </source>
</evidence>
<keyword evidence="5" id="KW-0963">Cytoplasm</keyword>
<evidence type="ECO:0000256" key="10">
    <source>
        <dbReference type="ARBA" id="ARBA00031323"/>
    </source>
</evidence>
<dbReference type="Proteomes" id="UP000584374">
    <property type="component" value="Unassembled WGS sequence"/>
</dbReference>
<dbReference type="SUPFAM" id="SSF53335">
    <property type="entry name" value="S-adenosyl-L-methionine-dependent methyltransferases"/>
    <property type="match status" value="1"/>
</dbReference>
<comment type="similarity">
    <text evidence="2">Belongs to the methyltransferase superfamily. L-isoaspartyl/D-aspartyl protein methyltransferase family.</text>
</comment>
<dbReference type="PANTHER" id="PTHR11579:SF0">
    <property type="entry name" value="PROTEIN-L-ISOASPARTATE(D-ASPARTATE) O-METHYLTRANSFERASE"/>
    <property type="match status" value="1"/>
</dbReference>
<dbReference type="Gene3D" id="3.40.50.150">
    <property type="entry name" value="Vaccinia Virus protein VP39"/>
    <property type="match status" value="1"/>
</dbReference>
<evidence type="ECO:0000256" key="4">
    <source>
        <dbReference type="ARBA" id="ARBA00013346"/>
    </source>
</evidence>
<proteinExistence type="inferred from homology"/>
<keyword evidence="7 12" id="KW-0808">Transferase</keyword>
<dbReference type="EC" id="2.1.1.77" evidence="3"/>
<comment type="caution">
    <text evidence="12">The sequence shown here is derived from an EMBL/GenBank/DDBJ whole genome shotgun (WGS) entry which is preliminary data.</text>
</comment>
<evidence type="ECO:0000256" key="8">
    <source>
        <dbReference type="ARBA" id="ARBA00022691"/>
    </source>
</evidence>
<evidence type="ECO:0000256" key="6">
    <source>
        <dbReference type="ARBA" id="ARBA00022603"/>
    </source>
</evidence>
<dbReference type="EMBL" id="JACHIW010000002">
    <property type="protein sequence ID" value="MBB5158128.1"/>
    <property type="molecule type" value="Genomic_DNA"/>
</dbReference>
<evidence type="ECO:0000256" key="9">
    <source>
        <dbReference type="ARBA" id="ARBA00030757"/>
    </source>
</evidence>
<dbReference type="InterPro" id="IPR000682">
    <property type="entry name" value="PCMT"/>
</dbReference>
<keyword evidence="13" id="KW-1185">Reference proteome</keyword>